<dbReference type="PANTHER" id="PTHR43162:SF1">
    <property type="entry name" value="PRESTALK A DIFFERENTIATION PROTEIN A"/>
    <property type="match status" value="1"/>
</dbReference>
<dbReference type="AlphaFoldDB" id="A0A1I5C0M9"/>
<dbReference type="RefSeq" id="WP_092208394.1">
    <property type="nucleotide sequence ID" value="NZ_FOVN01000004.1"/>
</dbReference>
<dbReference type="SUPFAM" id="SSF51735">
    <property type="entry name" value="NAD(P)-binding Rossmann-fold domains"/>
    <property type="match status" value="1"/>
</dbReference>
<dbReference type="InterPro" id="IPR008030">
    <property type="entry name" value="NmrA-like"/>
</dbReference>
<dbReference type="Gene3D" id="3.40.50.720">
    <property type="entry name" value="NAD(P)-binding Rossmann-like Domain"/>
    <property type="match status" value="1"/>
</dbReference>
<organism evidence="2 3">
    <name type="scientific">Bizionia echini</name>
    <dbReference type="NCBI Taxonomy" id="649333"/>
    <lineage>
        <taxon>Bacteria</taxon>
        <taxon>Pseudomonadati</taxon>
        <taxon>Bacteroidota</taxon>
        <taxon>Flavobacteriia</taxon>
        <taxon>Flavobacteriales</taxon>
        <taxon>Flavobacteriaceae</taxon>
        <taxon>Bizionia</taxon>
    </lineage>
</organism>
<proteinExistence type="predicted"/>
<feature type="domain" description="NmrA-like" evidence="1">
    <location>
        <begin position="2"/>
        <end position="226"/>
    </location>
</feature>
<dbReference type="InterPro" id="IPR051604">
    <property type="entry name" value="Ergot_Alk_Oxidoreductase"/>
</dbReference>
<gene>
    <name evidence="2" type="ORF">SAMN04487989_104117</name>
</gene>
<dbReference type="PANTHER" id="PTHR43162">
    <property type="match status" value="1"/>
</dbReference>
<dbReference type="STRING" id="649333.SAMN04487989_104117"/>
<keyword evidence="3" id="KW-1185">Reference proteome</keyword>
<dbReference type="InterPro" id="IPR036291">
    <property type="entry name" value="NAD(P)-bd_dom_sf"/>
</dbReference>
<name>A0A1I5C0M9_9FLAO</name>
<dbReference type="OrthoDB" id="2149806at2"/>
<accession>A0A1I5C0M9</accession>
<dbReference type="Pfam" id="PF05368">
    <property type="entry name" value="NmrA"/>
    <property type="match status" value="1"/>
</dbReference>
<dbReference type="EMBL" id="FOVN01000004">
    <property type="protein sequence ID" value="SFN80477.1"/>
    <property type="molecule type" value="Genomic_DNA"/>
</dbReference>
<evidence type="ECO:0000313" key="2">
    <source>
        <dbReference type="EMBL" id="SFN80477.1"/>
    </source>
</evidence>
<protein>
    <submittedName>
        <fullName evidence="2">Uncharacterized conserved protein YbjT, contains NAD(P)-binding and DUF2867 domains</fullName>
    </submittedName>
</protein>
<reference evidence="3" key="1">
    <citation type="submission" date="2016-10" db="EMBL/GenBank/DDBJ databases">
        <authorList>
            <person name="Varghese N."/>
            <person name="Submissions S."/>
        </authorList>
    </citation>
    <scope>NUCLEOTIDE SEQUENCE [LARGE SCALE GENOMIC DNA]</scope>
    <source>
        <strain evidence="3">DSM 23925</strain>
    </source>
</reference>
<evidence type="ECO:0000259" key="1">
    <source>
        <dbReference type="Pfam" id="PF05368"/>
    </source>
</evidence>
<dbReference type="Gene3D" id="3.90.25.10">
    <property type="entry name" value="UDP-galactose 4-epimerase, domain 1"/>
    <property type="match status" value="1"/>
</dbReference>
<sequence length="291" mass="33023">MKRILITGATGHIGSEVLASLCKSPQDLEIVAAVRNVEAAEQQFQPSSQLTFQVFDFEKPDTFSQAFQGVDSLFLLRPPQLADVDRYFKPLLEAAKTSGIQQVVFLSVQGVETSNMIPHYKIEALIKNLGFQYVFVRPGYFMQNLTSTLLPEILKTQTITLPAGQAKFNWVDVKNIGEAVAVLIKAFDLYKNRGYDITGSENLSFQAVTHQMTIILNKPYRFKSINPIRFYFKKRKDGLTTGFALVMTLLHFLPRFQKEPEISNNFFKLTGKKPTTLVAFINREQHIFNKT</sequence>
<evidence type="ECO:0000313" key="3">
    <source>
        <dbReference type="Proteomes" id="UP000198705"/>
    </source>
</evidence>
<dbReference type="Proteomes" id="UP000198705">
    <property type="component" value="Unassembled WGS sequence"/>
</dbReference>